<dbReference type="PROSITE" id="PS00676">
    <property type="entry name" value="SIGMA54_INTERACT_2"/>
    <property type="match status" value="1"/>
</dbReference>
<dbReference type="Proteomes" id="UP001162030">
    <property type="component" value="Chromosome"/>
</dbReference>
<feature type="region of interest" description="Disordered" evidence="6">
    <location>
        <begin position="350"/>
        <end position="396"/>
    </location>
</feature>
<evidence type="ECO:0000256" key="3">
    <source>
        <dbReference type="ARBA" id="ARBA00023015"/>
    </source>
</evidence>
<evidence type="ECO:0000256" key="4">
    <source>
        <dbReference type="ARBA" id="ARBA00023125"/>
    </source>
</evidence>
<accession>A0ABN8XCT8</accession>
<evidence type="ECO:0000256" key="6">
    <source>
        <dbReference type="SAM" id="MobiDB-lite"/>
    </source>
</evidence>
<gene>
    <name evidence="8" type="primary">sfnR</name>
    <name evidence="8" type="ORF">MSZNOR_4984</name>
</gene>
<dbReference type="Pfam" id="PF00158">
    <property type="entry name" value="Sigma54_activat"/>
    <property type="match status" value="1"/>
</dbReference>
<keyword evidence="4" id="KW-0238">DNA-binding</keyword>
<dbReference type="InterPro" id="IPR058031">
    <property type="entry name" value="AAA_lid_NorR"/>
</dbReference>
<dbReference type="InterPro" id="IPR027417">
    <property type="entry name" value="P-loop_NTPase"/>
</dbReference>
<dbReference type="InterPro" id="IPR009057">
    <property type="entry name" value="Homeodomain-like_sf"/>
</dbReference>
<dbReference type="InterPro" id="IPR003593">
    <property type="entry name" value="AAA+_ATPase"/>
</dbReference>
<dbReference type="PRINTS" id="PR01590">
    <property type="entry name" value="HTHFIS"/>
</dbReference>
<evidence type="ECO:0000313" key="9">
    <source>
        <dbReference type="Proteomes" id="UP001162030"/>
    </source>
</evidence>
<dbReference type="EMBL" id="OX458333">
    <property type="protein sequence ID" value="CAI8975139.1"/>
    <property type="molecule type" value="Genomic_DNA"/>
</dbReference>
<dbReference type="PROSITE" id="PS50045">
    <property type="entry name" value="SIGMA54_INTERACT_4"/>
    <property type="match status" value="1"/>
</dbReference>
<name>A0ABN8XCT8_9GAMM</name>
<dbReference type="PANTHER" id="PTHR32071:SF21">
    <property type="entry name" value="TRANSCRIPTIONAL REGULATORY PROTEIN FLGR"/>
    <property type="match status" value="1"/>
</dbReference>
<keyword evidence="2" id="KW-0067">ATP-binding</keyword>
<dbReference type="InterPro" id="IPR002078">
    <property type="entry name" value="Sigma_54_int"/>
</dbReference>
<evidence type="ECO:0000256" key="2">
    <source>
        <dbReference type="ARBA" id="ARBA00022840"/>
    </source>
</evidence>
<dbReference type="PROSITE" id="PS00688">
    <property type="entry name" value="SIGMA54_INTERACT_3"/>
    <property type="match status" value="1"/>
</dbReference>
<evidence type="ECO:0000256" key="1">
    <source>
        <dbReference type="ARBA" id="ARBA00022741"/>
    </source>
</evidence>
<dbReference type="RefSeq" id="WP_317963577.1">
    <property type="nucleotide sequence ID" value="NZ_OX458333.1"/>
</dbReference>
<protein>
    <submittedName>
        <fullName evidence="8">Sigma54-dependent transcriptional activator SfnR</fullName>
    </submittedName>
</protein>
<dbReference type="PROSITE" id="PS00675">
    <property type="entry name" value="SIGMA54_INTERACT_1"/>
    <property type="match status" value="1"/>
</dbReference>
<sequence length="396" mass="43773">MSLLSFPDPSAMALSIRASALVFEDPNSKKLLTRIRLLAPSDVNVLIIGETGTGKELVARHIHALSARRHGPFLAVNCGALSETLIESELFGHEKGAFTGAITTKRGWFEAASGGTLFLDEIGDLPQAMQVKLLRVLQEREVVRVGSHTPIPIDVRLIAATNVKLEEAVLAGRFREDLYYRLNVAALNLLPLRQRPGDIMPLARHFLRFYGQRLGCPETALSPDAEQALLQHSWPGNIRELENVIHHALLIARNRTITPTELNLSTLPLRERQTPAGTAPEDLDRVLESLCEKGGPDLYARIEHALFRAAYRHCNGNQLATARLLGLSRHVVRARLIQYGIVQRNEKELLSNSVKPSPAPSKSRRSLSNSGATPSLADWLTPETAKSEATQDWWGY</sequence>
<dbReference type="SUPFAM" id="SSF46689">
    <property type="entry name" value="Homeodomain-like"/>
    <property type="match status" value="1"/>
</dbReference>
<dbReference type="PANTHER" id="PTHR32071">
    <property type="entry name" value="TRANSCRIPTIONAL REGULATORY PROTEIN"/>
    <property type="match status" value="1"/>
</dbReference>
<keyword evidence="1" id="KW-0547">Nucleotide-binding</keyword>
<dbReference type="Pfam" id="PF25601">
    <property type="entry name" value="AAA_lid_14"/>
    <property type="match status" value="1"/>
</dbReference>
<dbReference type="InterPro" id="IPR025943">
    <property type="entry name" value="Sigma_54_int_dom_ATP-bd_2"/>
</dbReference>
<reference evidence="8 9" key="1">
    <citation type="submission" date="2023-03" db="EMBL/GenBank/DDBJ databases">
        <authorList>
            <person name="Pearce D."/>
        </authorList>
    </citation>
    <scope>NUCLEOTIDE SEQUENCE [LARGE SCALE GENOMIC DNA]</scope>
    <source>
        <strain evidence="8">Msz</strain>
    </source>
</reference>
<dbReference type="SMART" id="SM00382">
    <property type="entry name" value="AAA"/>
    <property type="match status" value="1"/>
</dbReference>
<dbReference type="Gene3D" id="3.40.50.300">
    <property type="entry name" value="P-loop containing nucleotide triphosphate hydrolases"/>
    <property type="match status" value="1"/>
</dbReference>
<keyword evidence="3" id="KW-0805">Transcription regulation</keyword>
<evidence type="ECO:0000256" key="5">
    <source>
        <dbReference type="ARBA" id="ARBA00023163"/>
    </source>
</evidence>
<organism evidence="8 9">
    <name type="scientific">Methylocaldum szegediense</name>
    <dbReference type="NCBI Taxonomy" id="73780"/>
    <lineage>
        <taxon>Bacteria</taxon>
        <taxon>Pseudomonadati</taxon>
        <taxon>Pseudomonadota</taxon>
        <taxon>Gammaproteobacteria</taxon>
        <taxon>Methylococcales</taxon>
        <taxon>Methylococcaceae</taxon>
        <taxon>Methylocaldum</taxon>
    </lineage>
</organism>
<dbReference type="InterPro" id="IPR025662">
    <property type="entry name" value="Sigma_54_int_dom_ATP-bd_1"/>
</dbReference>
<dbReference type="Pfam" id="PF02954">
    <property type="entry name" value="HTH_8"/>
    <property type="match status" value="1"/>
</dbReference>
<evidence type="ECO:0000259" key="7">
    <source>
        <dbReference type="PROSITE" id="PS50045"/>
    </source>
</evidence>
<dbReference type="InterPro" id="IPR025944">
    <property type="entry name" value="Sigma_54_int_dom_CS"/>
</dbReference>
<evidence type="ECO:0000313" key="8">
    <source>
        <dbReference type="EMBL" id="CAI8975139.1"/>
    </source>
</evidence>
<feature type="domain" description="Sigma-54 factor interaction" evidence="7">
    <location>
        <begin position="21"/>
        <end position="250"/>
    </location>
</feature>
<dbReference type="InterPro" id="IPR002197">
    <property type="entry name" value="HTH_Fis"/>
</dbReference>
<dbReference type="Gene3D" id="1.10.10.60">
    <property type="entry name" value="Homeodomain-like"/>
    <property type="match status" value="1"/>
</dbReference>
<dbReference type="SUPFAM" id="SSF52540">
    <property type="entry name" value="P-loop containing nucleoside triphosphate hydrolases"/>
    <property type="match status" value="1"/>
</dbReference>
<dbReference type="CDD" id="cd00009">
    <property type="entry name" value="AAA"/>
    <property type="match status" value="1"/>
</dbReference>
<dbReference type="Gene3D" id="1.10.8.60">
    <property type="match status" value="1"/>
</dbReference>
<keyword evidence="5" id="KW-0804">Transcription</keyword>
<keyword evidence="9" id="KW-1185">Reference proteome</keyword>
<proteinExistence type="predicted"/>